<keyword evidence="3" id="KW-1185">Reference proteome</keyword>
<evidence type="ECO:0000313" key="2">
    <source>
        <dbReference type="EMBL" id="KAG0278340.1"/>
    </source>
</evidence>
<comment type="caution">
    <text evidence="2">The sequence shown here is derived from an EMBL/GenBank/DDBJ whole genome shotgun (WGS) entry which is preliminary data.</text>
</comment>
<evidence type="ECO:0000313" key="3">
    <source>
        <dbReference type="Proteomes" id="UP001194580"/>
    </source>
</evidence>
<dbReference type="AlphaFoldDB" id="A0AAD4DHG9"/>
<dbReference type="Proteomes" id="UP001194580">
    <property type="component" value="Unassembled WGS sequence"/>
</dbReference>
<evidence type="ECO:0008006" key="4">
    <source>
        <dbReference type="Google" id="ProtNLM"/>
    </source>
</evidence>
<feature type="compositionally biased region" description="Polar residues" evidence="1">
    <location>
        <begin position="61"/>
        <end position="73"/>
    </location>
</feature>
<feature type="compositionally biased region" description="Polar residues" evidence="1">
    <location>
        <begin position="1"/>
        <end position="11"/>
    </location>
</feature>
<sequence length="94" mass="9910">MSHKISNTYNETMGGAKEKIGHAAHNEHLAGSGAAQKAQAQANQQNQKAQTHAKGVGHNIEGQTQKTAGQVTNDPALEGRGHANDTLGDVQRNF</sequence>
<feature type="region of interest" description="Disordered" evidence="1">
    <location>
        <begin position="1"/>
        <end position="94"/>
    </location>
</feature>
<gene>
    <name evidence="2" type="ORF">BGZ95_004213</name>
</gene>
<name>A0AAD4DHG9_9FUNG</name>
<protein>
    <recommendedName>
        <fullName evidence="4">CsbD-like domain-containing protein</fullName>
    </recommendedName>
</protein>
<organism evidence="2 3">
    <name type="scientific">Linnemannia exigua</name>
    <dbReference type="NCBI Taxonomy" id="604196"/>
    <lineage>
        <taxon>Eukaryota</taxon>
        <taxon>Fungi</taxon>
        <taxon>Fungi incertae sedis</taxon>
        <taxon>Mucoromycota</taxon>
        <taxon>Mortierellomycotina</taxon>
        <taxon>Mortierellomycetes</taxon>
        <taxon>Mortierellales</taxon>
        <taxon>Mortierellaceae</taxon>
        <taxon>Linnemannia</taxon>
    </lineage>
</organism>
<accession>A0AAD4DHG9</accession>
<feature type="compositionally biased region" description="Low complexity" evidence="1">
    <location>
        <begin position="34"/>
        <end position="50"/>
    </location>
</feature>
<evidence type="ECO:0000256" key="1">
    <source>
        <dbReference type="SAM" id="MobiDB-lite"/>
    </source>
</evidence>
<reference evidence="2" key="1">
    <citation type="journal article" date="2020" name="Fungal Divers.">
        <title>Resolving the Mortierellaceae phylogeny through synthesis of multi-gene phylogenetics and phylogenomics.</title>
        <authorList>
            <person name="Vandepol N."/>
            <person name="Liber J."/>
            <person name="Desiro A."/>
            <person name="Na H."/>
            <person name="Kennedy M."/>
            <person name="Barry K."/>
            <person name="Grigoriev I.V."/>
            <person name="Miller A.N."/>
            <person name="O'Donnell K."/>
            <person name="Stajich J.E."/>
            <person name="Bonito G."/>
        </authorList>
    </citation>
    <scope>NUCLEOTIDE SEQUENCE</scope>
    <source>
        <strain evidence="2">NRRL 28262</strain>
    </source>
</reference>
<feature type="compositionally biased region" description="Basic and acidic residues" evidence="1">
    <location>
        <begin position="16"/>
        <end position="28"/>
    </location>
</feature>
<proteinExistence type="predicted"/>
<dbReference type="EMBL" id="JAAAIL010000203">
    <property type="protein sequence ID" value="KAG0278340.1"/>
    <property type="molecule type" value="Genomic_DNA"/>
</dbReference>